<name>A0A095ZS25_9BACT</name>
<reference evidence="2 3" key="1">
    <citation type="submission" date="2014-07" db="EMBL/GenBank/DDBJ databases">
        <authorList>
            <person name="McCorrison J."/>
            <person name="Sanka R."/>
            <person name="Torralba M."/>
            <person name="Gillis M."/>
            <person name="Haft D.H."/>
            <person name="Methe B."/>
            <person name="Sutton G."/>
            <person name="Nelson K.E."/>
        </authorList>
    </citation>
    <scope>NUCLEOTIDE SEQUENCE [LARGE SCALE GENOMIC DNA]</scope>
    <source>
        <strain evidence="2 3">DNF00853</strain>
    </source>
</reference>
<evidence type="ECO:0008006" key="4">
    <source>
        <dbReference type="Google" id="ProtNLM"/>
    </source>
</evidence>
<keyword evidence="1" id="KW-0732">Signal</keyword>
<dbReference type="Pfam" id="PF16246">
    <property type="entry name" value="DUF4903"/>
    <property type="match status" value="1"/>
</dbReference>
<feature type="chain" id="PRO_5001915881" description="Lipoprotein" evidence="1">
    <location>
        <begin position="28"/>
        <end position="214"/>
    </location>
</feature>
<organism evidence="2 3">
    <name type="scientific">Hoylesella buccalis DNF00853</name>
    <dbReference type="NCBI Taxonomy" id="1401074"/>
    <lineage>
        <taxon>Bacteria</taxon>
        <taxon>Pseudomonadati</taxon>
        <taxon>Bacteroidota</taxon>
        <taxon>Bacteroidia</taxon>
        <taxon>Bacteroidales</taxon>
        <taxon>Prevotellaceae</taxon>
        <taxon>Hoylesella</taxon>
    </lineage>
</organism>
<dbReference type="InterPro" id="IPR032597">
    <property type="entry name" value="DUF4903"/>
</dbReference>
<sequence length="214" mass="24540">MNPFIQKHAPLSILLSLLALILSSCHGDDDLQLTPVNGEYIAQAKEVLTGNVVLSTRTFMGHDVDLTRLETGCPTKFNFTWQGNEMEIRLLDFHVGNMPFIVNFQSKARLYTLNSWEQKEYKGSGWVKIYGTDGLSRTADRQGKPVGKKQGATIQGYYNVLTHEINMDINYNMMNVHSDCFLQKVDKHRIERYDEEVKQYEADLVAYKKQRGEL</sequence>
<dbReference type="PROSITE" id="PS51257">
    <property type="entry name" value="PROKAR_LIPOPROTEIN"/>
    <property type="match status" value="1"/>
</dbReference>
<accession>A0A095ZS25</accession>
<dbReference type="AlphaFoldDB" id="A0A095ZS25"/>
<dbReference type="RefSeq" id="WP_036871231.1">
    <property type="nucleotide sequence ID" value="NZ_JRNN01000003.1"/>
</dbReference>
<comment type="caution">
    <text evidence="2">The sequence shown here is derived from an EMBL/GenBank/DDBJ whole genome shotgun (WGS) entry which is preliminary data.</text>
</comment>
<evidence type="ECO:0000256" key="1">
    <source>
        <dbReference type="SAM" id="SignalP"/>
    </source>
</evidence>
<evidence type="ECO:0000313" key="2">
    <source>
        <dbReference type="EMBL" id="KGF37513.1"/>
    </source>
</evidence>
<dbReference type="OrthoDB" id="1081460at2"/>
<gene>
    <name evidence="2" type="ORF">HMPREF2137_00310</name>
</gene>
<dbReference type="EMBL" id="JRNN01000003">
    <property type="protein sequence ID" value="KGF37513.1"/>
    <property type="molecule type" value="Genomic_DNA"/>
</dbReference>
<feature type="signal peptide" evidence="1">
    <location>
        <begin position="1"/>
        <end position="27"/>
    </location>
</feature>
<proteinExistence type="predicted"/>
<dbReference type="Proteomes" id="UP000029556">
    <property type="component" value="Unassembled WGS sequence"/>
</dbReference>
<protein>
    <recommendedName>
        <fullName evidence="4">Lipoprotein</fullName>
    </recommendedName>
</protein>
<evidence type="ECO:0000313" key="3">
    <source>
        <dbReference type="Proteomes" id="UP000029556"/>
    </source>
</evidence>